<dbReference type="PANTHER" id="PTHR46696:SF1">
    <property type="entry name" value="CYTOCHROME P450 YJIB-RELATED"/>
    <property type="match status" value="1"/>
</dbReference>
<evidence type="ECO:0000313" key="4">
    <source>
        <dbReference type="EMBL" id="GCB88429.1"/>
    </source>
</evidence>
<dbReference type="Gene3D" id="1.10.630.10">
    <property type="entry name" value="Cytochrome P450"/>
    <property type="match status" value="1"/>
</dbReference>
<feature type="region of interest" description="Disordered" evidence="3">
    <location>
        <begin position="343"/>
        <end position="377"/>
    </location>
</feature>
<dbReference type="InterPro" id="IPR002397">
    <property type="entry name" value="Cyt_P450_B"/>
</dbReference>
<evidence type="ECO:0000313" key="5">
    <source>
        <dbReference type="Proteomes" id="UP000288351"/>
    </source>
</evidence>
<keyword evidence="2" id="KW-0349">Heme</keyword>
<dbReference type="PRINTS" id="PR00359">
    <property type="entry name" value="BP450"/>
</dbReference>
<feature type="compositionally biased region" description="Polar residues" evidence="3">
    <location>
        <begin position="1"/>
        <end position="13"/>
    </location>
</feature>
<dbReference type="EMBL" id="BHXC01000006">
    <property type="protein sequence ID" value="GCB88429.1"/>
    <property type="molecule type" value="Genomic_DNA"/>
</dbReference>
<evidence type="ECO:0000256" key="1">
    <source>
        <dbReference type="ARBA" id="ARBA00010617"/>
    </source>
</evidence>
<keyword evidence="2" id="KW-0408">Iron</keyword>
<feature type="compositionally biased region" description="Basic residues" evidence="3">
    <location>
        <begin position="366"/>
        <end position="377"/>
    </location>
</feature>
<feature type="compositionally biased region" description="Basic and acidic residues" evidence="3">
    <location>
        <begin position="343"/>
        <end position="355"/>
    </location>
</feature>
<dbReference type="Proteomes" id="UP000288351">
    <property type="component" value="Unassembled WGS sequence"/>
</dbReference>
<dbReference type="InterPro" id="IPR036396">
    <property type="entry name" value="Cyt_P450_sf"/>
</dbReference>
<dbReference type="GO" id="GO:0016705">
    <property type="term" value="F:oxidoreductase activity, acting on paired donors, with incorporation or reduction of molecular oxygen"/>
    <property type="evidence" value="ECO:0007669"/>
    <property type="project" value="InterPro"/>
</dbReference>
<dbReference type="GO" id="GO:0020037">
    <property type="term" value="F:heme binding"/>
    <property type="evidence" value="ECO:0007669"/>
    <property type="project" value="InterPro"/>
</dbReference>
<evidence type="ECO:0000256" key="2">
    <source>
        <dbReference type="RuleBase" id="RU000461"/>
    </source>
</evidence>
<dbReference type="Pfam" id="PF00067">
    <property type="entry name" value="p450"/>
    <property type="match status" value="1"/>
</dbReference>
<dbReference type="RefSeq" id="WP_020930587.1">
    <property type="nucleotide sequence ID" value="NZ_BHXC01000006.1"/>
</dbReference>
<dbReference type="InterPro" id="IPR017972">
    <property type="entry name" value="Cyt_P450_CS"/>
</dbReference>
<proteinExistence type="inferred from homology"/>
<organism evidence="4 5">
    <name type="scientific">Streptomyces noursei</name>
    <name type="common">Streptomyces albulus</name>
    <dbReference type="NCBI Taxonomy" id="1971"/>
    <lineage>
        <taxon>Bacteria</taxon>
        <taxon>Bacillati</taxon>
        <taxon>Actinomycetota</taxon>
        <taxon>Actinomycetes</taxon>
        <taxon>Kitasatosporales</taxon>
        <taxon>Streptomycetaceae</taxon>
        <taxon>Streptomyces</taxon>
    </lineage>
</organism>
<keyword evidence="2" id="KW-0560">Oxidoreductase</keyword>
<accession>A0A401QSQ4</accession>
<evidence type="ECO:0000256" key="3">
    <source>
        <dbReference type="SAM" id="MobiDB-lite"/>
    </source>
</evidence>
<dbReference type="GO" id="GO:0004497">
    <property type="term" value="F:monooxygenase activity"/>
    <property type="evidence" value="ECO:0007669"/>
    <property type="project" value="UniProtKB-KW"/>
</dbReference>
<dbReference type="PANTHER" id="PTHR46696">
    <property type="entry name" value="P450, PUTATIVE (EUROFUNG)-RELATED"/>
    <property type="match status" value="1"/>
</dbReference>
<reference evidence="4 5" key="1">
    <citation type="journal article" date="2019" name="Microbiol. Resour. Announc.">
        <title>Draft Genome Sequence of the Most Traditional epsilon-Poly-l-Lysine Producer, Streptomyces albulus NBRC14147.</title>
        <authorList>
            <person name="Yamanaka K."/>
            <person name="Hamano Y."/>
        </authorList>
    </citation>
    <scope>NUCLEOTIDE SEQUENCE [LARGE SCALE GENOMIC DNA]</scope>
    <source>
        <strain evidence="4 5">NBRC 14147</strain>
    </source>
</reference>
<protein>
    <submittedName>
        <fullName evidence="4">Cytochrome P450</fullName>
    </submittedName>
</protein>
<dbReference type="PRINTS" id="PR00385">
    <property type="entry name" value="P450"/>
</dbReference>
<sequence length="432" mass="46669">MTTTDAHPPTSRTAAEGPPAFPFDDWGQRISPAYARLREAPAPACRVVTVTGDQVWLVTRYGLARRLLADPRLSLTAALEADAPRQEPLRPRATGARGDGMATLQERGLRGILADALSPRAIRAHHAWTRLRARALFDELSEQGPPADLQQGLARPLTFAVARRVLLGELTEDEGQVLNAWCDTVLVWRDRTRDEIQAALDAMYGFFLRRAPELAAAPGSDVVKRAAAACTRDGGRLGADGLAEVANLMLIAGYRTAASFVANALVMMLSHPTALAALRDRPALLPSMVEEVLRHTPMSTGGVKRVATDDVPLDGLTIKAGECVLVSLESGNHDPHAYPEPDRFAPDRFAADRGPVDGTSSEAGRPRSRPHLGFGHGKHHCPGNALARMQIAVVLQTLADHTPALRLAVPAGELRWRPDVAFRIPETIPVTW</sequence>
<dbReference type="PROSITE" id="PS00086">
    <property type="entry name" value="CYTOCHROME_P450"/>
    <property type="match status" value="1"/>
</dbReference>
<dbReference type="InterPro" id="IPR001128">
    <property type="entry name" value="Cyt_P450"/>
</dbReference>
<dbReference type="GO" id="GO:0005506">
    <property type="term" value="F:iron ion binding"/>
    <property type="evidence" value="ECO:0007669"/>
    <property type="project" value="InterPro"/>
</dbReference>
<name>A0A401QSQ4_STRNR</name>
<dbReference type="SUPFAM" id="SSF48264">
    <property type="entry name" value="Cytochrome P450"/>
    <property type="match status" value="1"/>
</dbReference>
<keyword evidence="2" id="KW-0479">Metal-binding</keyword>
<comment type="caution">
    <text evidence="4">The sequence shown here is derived from an EMBL/GenBank/DDBJ whole genome shotgun (WGS) entry which is preliminary data.</text>
</comment>
<feature type="region of interest" description="Disordered" evidence="3">
    <location>
        <begin position="1"/>
        <end position="23"/>
    </location>
</feature>
<dbReference type="AlphaFoldDB" id="A0A401QSQ4"/>
<keyword evidence="2" id="KW-0503">Monooxygenase</keyword>
<gene>
    <name evidence="4" type="ORF">SALB_01099</name>
</gene>
<comment type="similarity">
    <text evidence="1 2">Belongs to the cytochrome P450 family.</text>
</comment>